<feature type="domain" description="Peptidase M10 metallopeptidase" evidence="8">
    <location>
        <begin position="191"/>
        <end position="403"/>
    </location>
</feature>
<sequence>MIVRTKFISTMLLTTLFTMGFAATSTHSTTAEAKTSVKIVWRHKVRPAATYQMKGIKSKRSYAYSAKLAHEKFRLSKYAHKQFTVTYQQKVKVHGKYRVYYYAKNTANHKISGWVWRGYLTKASNKQTNLISKSKLNQLISAAPDLQPDKQVLSLNKDVYSKYATIFNKQYNVGNFAAPGVFFHDHATIYVEDSALQSNVNSAIDKWNAALGADVFSIGSKSNSTLTVGFGDGTAAGWDGLFNGTSVQVDQTHFNDQSYVSANTLSPAFQQKIKALSDQASQLLANTNAELKANRENYQTQLQLLNSQLNNASSDSQRDQITQQINDLKNHHHITDQQIRNDYNTQLDQIRQQIKDDYNAEQESSSASLETNYWTTVITHELGHALGLYHTPYQSDIMYAPTDNESESTPSPVKYSWTEPKDPDATRSYETAELSSRDINRAKLTKLLGYW</sequence>
<evidence type="ECO:0000256" key="5">
    <source>
        <dbReference type="SAM" id="Coils"/>
    </source>
</evidence>
<feature type="region of interest" description="Disordered" evidence="6">
    <location>
        <begin position="401"/>
        <end position="430"/>
    </location>
</feature>
<dbReference type="GO" id="GO:0008270">
    <property type="term" value="F:zinc ion binding"/>
    <property type="evidence" value="ECO:0007669"/>
    <property type="project" value="InterPro"/>
</dbReference>
<gene>
    <name evidence="9" type="ORF">LRA02_03930</name>
</gene>
<keyword evidence="2" id="KW-0479">Metal-binding</keyword>
<keyword evidence="5" id="KW-0175">Coiled coil</keyword>
<protein>
    <recommendedName>
        <fullName evidence="8">Peptidase M10 metallopeptidase domain-containing protein</fullName>
    </recommendedName>
</protein>
<organism evidence="9 10">
    <name type="scientific">Lentilactobacillus rapi</name>
    <dbReference type="NCBI Taxonomy" id="481723"/>
    <lineage>
        <taxon>Bacteria</taxon>
        <taxon>Bacillati</taxon>
        <taxon>Bacillota</taxon>
        <taxon>Bacilli</taxon>
        <taxon>Lactobacillales</taxon>
        <taxon>Lactobacillaceae</taxon>
        <taxon>Lentilactobacillus</taxon>
    </lineage>
</organism>
<evidence type="ECO:0000313" key="10">
    <source>
        <dbReference type="Proteomes" id="UP000321569"/>
    </source>
</evidence>
<dbReference type="Pfam" id="PF00413">
    <property type="entry name" value="Peptidase_M10"/>
    <property type="match status" value="1"/>
</dbReference>
<evidence type="ECO:0000256" key="1">
    <source>
        <dbReference type="ARBA" id="ARBA00022670"/>
    </source>
</evidence>
<feature type="chain" id="PRO_5039223006" description="Peptidase M10 metallopeptidase domain-containing protein" evidence="7">
    <location>
        <begin position="23"/>
        <end position="451"/>
    </location>
</feature>
<accession>A0A512PK13</accession>
<dbReference type="EMBL" id="BKAM01000001">
    <property type="protein sequence ID" value="GEP71525.1"/>
    <property type="molecule type" value="Genomic_DNA"/>
</dbReference>
<evidence type="ECO:0000256" key="4">
    <source>
        <dbReference type="ARBA" id="ARBA00022833"/>
    </source>
</evidence>
<dbReference type="AlphaFoldDB" id="A0A512PK13"/>
<comment type="caution">
    <text evidence="9">The sequence shown here is derived from an EMBL/GenBank/DDBJ whole genome shotgun (WGS) entry which is preliminary data.</text>
</comment>
<dbReference type="SUPFAM" id="SSF55486">
    <property type="entry name" value="Metalloproteases ('zincins'), catalytic domain"/>
    <property type="match status" value="2"/>
</dbReference>
<dbReference type="Proteomes" id="UP000321569">
    <property type="component" value="Unassembled WGS sequence"/>
</dbReference>
<evidence type="ECO:0000256" key="3">
    <source>
        <dbReference type="ARBA" id="ARBA00022801"/>
    </source>
</evidence>
<feature type="coiled-coil region" evidence="5">
    <location>
        <begin position="281"/>
        <end position="315"/>
    </location>
</feature>
<keyword evidence="1" id="KW-0645">Protease</keyword>
<reference evidence="9 10" key="1">
    <citation type="submission" date="2019-07" db="EMBL/GenBank/DDBJ databases">
        <title>Whole genome shotgun sequence of Lactobacillus rapi NBRC 109618.</title>
        <authorList>
            <person name="Hosoyama A."/>
            <person name="Uohara A."/>
            <person name="Ohji S."/>
            <person name="Ichikawa N."/>
        </authorList>
    </citation>
    <scope>NUCLEOTIDE SEQUENCE [LARGE SCALE GENOMIC DNA]</scope>
    <source>
        <strain evidence="9 10">NBRC 109618</strain>
    </source>
</reference>
<keyword evidence="4" id="KW-0862">Zinc</keyword>
<evidence type="ECO:0000256" key="6">
    <source>
        <dbReference type="SAM" id="MobiDB-lite"/>
    </source>
</evidence>
<dbReference type="Gene3D" id="3.40.390.10">
    <property type="entry name" value="Collagenase (Catalytic Domain)"/>
    <property type="match status" value="1"/>
</dbReference>
<evidence type="ECO:0000259" key="8">
    <source>
        <dbReference type="Pfam" id="PF00413"/>
    </source>
</evidence>
<proteinExistence type="predicted"/>
<keyword evidence="7" id="KW-0732">Signal</keyword>
<dbReference type="InterPro" id="IPR001818">
    <property type="entry name" value="Pept_M10_metallopeptidase"/>
</dbReference>
<evidence type="ECO:0000256" key="7">
    <source>
        <dbReference type="SAM" id="SignalP"/>
    </source>
</evidence>
<dbReference type="RefSeq" id="WP_056982988.1">
    <property type="nucleotide sequence ID" value="NZ_BKAM01000001.1"/>
</dbReference>
<dbReference type="InterPro" id="IPR024079">
    <property type="entry name" value="MetalloPept_cat_dom_sf"/>
</dbReference>
<dbReference type="GO" id="GO:0031012">
    <property type="term" value="C:extracellular matrix"/>
    <property type="evidence" value="ECO:0007669"/>
    <property type="project" value="InterPro"/>
</dbReference>
<evidence type="ECO:0000313" key="9">
    <source>
        <dbReference type="EMBL" id="GEP71525.1"/>
    </source>
</evidence>
<feature type="signal peptide" evidence="7">
    <location>
        <begin position="1"/>
        <end position="22"/>
    </location>
</feature>
<evidence type="ECO:0000256" key="2">
    <source>
        <dbReference type="ARBA" id="ARBA00022723"/>
    </source>
</evidence>
<keyword evidence="3" id="KW-0378">Hydrolase</keyword>
<dbReference type="GO" id="GO:0004222">
    <property type="term" value="F:metalloendopeptidase activity"/>
    <property type="evidence" value="ECO:0007669"/>
    <property type="project" value="InterPro"/>
</dbReference>
<name>A0A512PK13_9LACO</name>
<dbReference type="GO" id="GO:0006508">
    <property type="term" value="P:proteolysis"/>
    <property type="evidence" value="ECO:0007669"/>
    <property type="project" value="UniProtKB-KW"/>
</dbReference>